<feature type="transmembrane region" description="Helical" evidence="1">
    <location>
        <begin position="27"/>
        <end position="50"/>
    </location>
</feature>
<evidence type="ECO:0000256" key="1">
    <source>
        <dbReference type="SAM" id="Phobius"/>
    </source>
</evidence>
<feature type="transmembrane region" description="Helical" evidence="1">
    <location>
        <begin position="112"/>
        <end position="135"/>
    </location>
</feature>
<dbReference type="InterPro" id="IPR049610">
    <property type="entry name" value="LCTMP-like"/>
</dbReference>
<name>A0ABT3B886_9CYAN</name>
<feature type="transmembrane region" description="Helical" evidence="1">
    <location>
        <begin position="56"/>
        <end position="75"/>
    </location>
</feature>
<organism evidence="2 3">
    <name type="scientific">Plectonema radiosum NIES-515</name>
    <dbReference type="NCBI Taxonomy" id="2986073"/>
    <lineage>
        <taxon>Bacteria</taxon>
        <taxon>Bacillati</taxon>
        <taxon>Cyanobacteriota</taxon>
        <taxon>Cyanophyceae</taxon>
        <taxon>Oscillatoriophycideae</taxon>
        <taxon>Oscillatoriales</taxon>
        <taxon>Microcoleaceae</taxon>
        <taxon>Plectonema</taxon>
    </lineage>
</organism>
<comment type="caution">
    <text evidence="2">The sequence shown here is derived from an EMBL/GenBank/DDBJ whole genome shotgun (WGS) entry which is preliminary data.</text>
</comment>
<keyword evidence="3" id="KW-1185">Reference proteome</keyword>
<keyword evidence="1" id="KW-0472">Membrane</keyword>
<accession>A0ABT3B886</accession>
<sequence length="221" mass="24464">MSYGFLTPNSQLITPNSTMSSFRSEPILWIHVAGLATLPIFLPLCLLFLAVGDRSLPIWLELFVVAAIGVIPLLWMQLRRPFYIFALLGVAKKPETLSEPQRKILCLVNTKLNRLLAVFGAVLSVAILGLLYQATPLVANIAGLLPQWRGLALLFAGLFFLASNLFLQIPLSVARILVTKETEFATLEPLSLEKIKQDFTILGVRVNQILPQLTGKVKTEE</sequence>
<reference evidence="2 3" key="1">
    <citation type="submission" date="2022-10" db="EMBL/GenBank/DDBJ databases">
        <title>Identification of biosynthetic pathway for the production of the potent trypsin inhibitor radiosumin.</title>
        <authorList>
            <person name="Fewer D.P."/>
            <person name="Delbaje E."/>
            <person name="Ouyang X."/>
            <person name="Agostino P.D."/>
            <person name="Wahlsten M."/>
            <person name="Jokela J."/>
            <person name="Permi P."/>
            <person name="Haapaniemi E."/>
            <person name="Koistinen H."/>
        </authorList>
    </citation>
    <scope>NUCLEOTIDE SEQUENCE [LARGE SCALE GENOMIC DNA]</scope>
    <source>
        <strain evidence="2 3">NIES-515</strain>
    </source>
</reference>
<dbReference type="EMBL" id="JAOWRF010000413">
    <property type="protein sequence ID" value="MCV3217549.1"/>
    <property type="molecule type" value="Genomic_DNA"/>
</dbReference>
<protein>
    <submittedName>
        <fullName evidence="2">Low-complexity tail membrane protein</fullName>
    </submittedName>
</protein>
<dbReference type="NCBIfam" id="NF033183">
    <property type="entry name" value="colliding_TM"/>
    <property type="match status" value="1"/>
</dbReference>
<evidence type="ECO:0000313" key="3">
    <source>
        <dbReference type="Proteomes" id="UP001526143"/>
    </source>
</evidence>
<feature type="transmembrane region" description="Helical" evidence="1">
    <location>
        <begin position="147"/>
        <end position="167"/>
    </location>
</feature>
<proteinExistence type="predicted"/>
<keyword evidence="1" id="KW-0812">Transmembrane</keyword>
<gene>
    <name evidence="2" type="ORF">OGM63_29255</name>
</gene>
<dbReference type="RefSeq" id="WP_263749270.1">
    <property type="nucleotide sequence ID" value="NZ_JAOWRF010000413.1"/>
</dbReference>
<evidence type="ECO:0000313" key="2">
    <source>
        <dbReference type="EMBL" id="MCV3217549.1"/>
    </source>
</evidence>
<dbReference type="Proteomes" id="UP001526143">
    <property type="component" value="Unassembled WGS sequence"/>
</dbReference>
<keyword evidence="1" id="KW-1133">Transmembrane helix</keyword>